<dbReference type="Pfam" id="PF14031">
    <property type="entry name" value="D-ser_dehydrat"/>
    <property type="match status" value="1"/>
</dbReference>
<name>A0A6J4HS09_9ACTN</name>
<dbReference type="InterPro" id="IPR042208">
    <property type="entry name" value="D-ser_dehydrat-like_sf"/>
</dbReference>
<dbReference type="InterPro" id="IPR026956">
    <property type="entry name" value="D-ser_dehydrat-like_dom"/>
</dbReference>
<dbReference type="InterPro" id="IPR051466">
    <property type="entry name" value="D-amino_acid_metab_enzyme"/>
</dbReference>
<dbReference type="SUPFAM" id="SSF51419">
    <property type="entry name" value="PLP-binding barrel"/>
    <property type="match status" value="1"/>
</dbReference>
<dbReference type="SMART" id="SM01119">
    <property type="entry name" value="D-ser_dehydrat"/>
    <property type="match status" value="1"/>
</dbReference>
<dbReference type="Gene3D" id="3.20.20.10">
    <property type="entry name" value="Alanine racemase"/>
    <property type="match status" value="1"/>
</dbReference>
<sequence length="412" mass="43621">MTRDQQLPKGLLSSAGWVDLVQAGADVRSGSVGLPLLVASDAAIDANVAVMARFCAAAGVELAPHAKTSMCREITRRQLAHGAWGMTAATVEQVAVLHSFGVPVILMANLVVDERAVRWLADHVLGDPATRFLCYVDSLASVALLDRVLSGSGARLDVLLEVGFSGGRTGVRDAATALEVADAVCRTSTLRLCGVSCFEGLAPGFSDGTVPGAVGDLLRRAREVVVSLHERNRFAPGEPPIVTAGGSSFFDVVVEELGPDRFPFPVRTVLRSGCYVTHDHGIYQRTSPLDGRAVGGLRLTAALEVLAAVLSRPEPDLVIVGCGRRDVPSDAGLPVPLGVLDPPARRLGSRPAESFAINDHHLFVRVDPTSELAVGDVLRLGISHPCGAFDRWRQIPLVDADHRLVGVLEPQF</sequence>
<dbReference type="EC" id="4.3.1.18" evidence="4"/>
<dbReference type="Gene3D" id="2.40.37.20">
    <property type="entry name" value="D-serine dehydratase-like domain"/>
    <property type="match status" value="1"/>
</dbReference>
<dbReference type="PANTHER" id="PTHR28004">
    <property type="entry name" value="ZGC:162816-RELATED"/>
    <property type="match status" value="1"/>
</dbReference>
<reference evidence="4" key="1">
    <citation type="submission" date="2020-02" db="EMBL/GenBank/DDBJ databases">
        <authorList>
            <person name="Meier V. D."/>
        </authorList>
    </citation>
    <scope>NUCLEOTIDE SEQUENCE</scope>
    <source>
        <strain evidence="4">AVDCRST_MAG52</strain>
    </source>
</reference>
<dbReference type="AlphaFoldDB" id="A0A6J4HS09"/>
<evidence type="ECO:0000259" key="3">
    <source>
        <dbReference type="SMART" id="SM01119"/>
    </source>
</evidence>
<feature type="domain" description="D-serine dehydratase-like" evidence="3">
    <location>
        <begin position="302"/>
        <end position="399"/>
    </location>
</feature>
<organism evidence="4">
    <name type="scientific">uncultured Blastococcus sp</name>
    <dbReference type="NCBI Taxonomy" id="217144"/>
    <lineage>
        <taxon>Bacteria</taxon>
        <taxon>Bacillati</taxon>
        <taxon>Actinomycetota</taxon>
        <taxon>Actinomycetes</taxon>
        <taxon>Geodermatophilales</taxon>
        <taxon>Geodermatophilaceae</taxon>
        <taxon>Blastococcus</taxon>
        <taxon>environmental samples</taxon>
    </lineage>
</organism>
<gene>
    <name evidence="4" type="ORF">AVDCRST_MAG52-1166</name>
</gene>
<accession>A0A6J4HS09</accession>
<evidence type="ECO:0000256" key="2">
    <source>
        <dbReference type="ARBA" id="ARBA00023239"/>
    </source>
</evidence>
<keyword evidence="2 4" id="KW-0456">Lyase</keyword>
<comment type="similarity">
    <text evidence="1">Belongs to the DSD1 family.</text>
</comment>
<evidence type="ECO:0000313" key="4">
    <source>
        <dbReference type="EMBL" id="CAA9232189.1"/>
    </source>
</evidence>
<dbReference type="GO" id="GO:0008721">
    <property type="term" value="F:D-serine ammonia-lyase activity"/>
    <property type="evidence" value="ECO:0007669"/>
    <property type="project" value="UniProtKB-EC"/>
</dbReference>
<dbReference type="InterPro" id="IPR029066">
    <property type="entry name" value="PLP-binding_barrel"/>
</dbReference>
<dbReference type="EMBL" id="CADCTN010000074">
    <property type="protein sequence ID" value="CAA9232189.1"/>
    <property type="molecule type" value="Genomic_DNA"/>
</dbReference>
<dbReference type="PANTHER" id="PTHR28004:SF8">
    <property type="entry name" value="D-SERINE DEAMINASE"/>
    <property type="match status" value="1"/>
</dbReference>
<dbReference type="InterPro" id="IPR001608">
    <property type="entry name" value="Ala_racemase_N"/>
</dbReference>
<evidence type="ECO:0000256" key="1">
    <source>
        <dbReference type="ARBA" id="ARBA00005323"/>
    </source>
</evidence>
<protein>
    <submittedName>
        <fullName evidence="4">Cryptic D-serine deaminase</fullName>
        <ecNumber evidence="4">4.3.1.18</ecNumber>
    </submittedName>
</protein>
<dbReference type="Pfam" id="PF01168">
    <property type="entry name" value="Ala_racemase_N"/>
    <property type="match status" value="1"/>
</dbReference>
<proteinExistence type="inferred from homology"/>